<proteinExistence type="predicted"/>
<feature type="non-terminal residue" evidence="2">
    <location>
        <position position="1"/>
    </location>
</feature>
<keyword evidence="2" id="KW-0413">Isomerase</keyword>
<dbReference type="EC" id="5.3.1.9" evidence="2"/>
<accession>A0A6J4JUW5</accession>
<dbReference type="AlphaFoldDB" id="A0A6J4JUW5"/>
<name>A0A6J4JUW5_9ACTN</name>
<organism evidence="2">
    <name type="scientific">uncultured Friedmanniella sp</name>
    <dbReference type="NCBI Taxonomy" id="335381"/>
    <lineage>
        <taxon>Bacteria</taxon>
        <taxon>Bacillati</taxon>
        <taxon>Actinomycetota</taxon>
        <taxon>Actinomycetes</taxon>
        <taxon>Propionibacteriales</taxon>
        <taxon>Nocardioidaceae</taxon>
        <taxon>Friedmanniella</taxon>
        <taxon>environmental samples</taxon>
    </lineage>
</organism>
<feature type="non-terminal residue" evidence="2">
    <location>
        <position position="65"/>
    </location>
</feature>
<dbReference type="GO" id="GO:0004347">
    <property type="term" value="F:glucose-6-phosphate isomerase activity"/>
    <property type="evidence" value="ECO:0007669"/>
    <property type="project" value="UniProtKB-EC"/>
</dbReference>
<feature type="compositionally biased region" description="Basic residues" evidence="1">
    <location>
        <begin position="34"/>
        <end position="44"/>
    </location>
</feature>
<dbReference type="EMBL" id="CADCTS010000045">
    <property type="protein sequence ID" value="CAA9288160.1"/>
    <property type="molecule type" value="Genomic_DNA"/>
</dbReference>
<protein>
    <submittedName>
        <fullName evidence="2">Glucose-6-phosphate isomerase</fullName>
        <ecNumber evidence="2">5.3.1.9</ecNumber>
    </submittedName>
</protein>
<feature type="compositionally biased region" description="Basic residues" evidence="1">
    <location>
        <begin position="1"/>
        <end position="22"/>
    </location>
</feature>
<gene>
    <name evidence="2" type="ORF">AVDCRST_MAG48-304</name>
</gene>
<sequence length="65" mass="7041">ALRAHHLRPGRRLGHRQLRPVGRRAGQAAGPAGHPRRRRRRGRPRGPGPVDPGADPLLPGAPHPL</sequence>
<reference evidence="2" key="1">
    <citation type="submission" date="2020-02" db="EMBL/GenBank/DDBJ databases">
        <authorList>
            <person name="Meier V. D."/>
        </authorList>
    </citation>
    <scope>NUCLEOTIDE SEQUENCE</scope>
    <source>
        <strain evidence="2">AVDCRST_MAG48</strain>
    </source>
</reference>
<feature type="compositionally biased region" description="Low complexity" evidence="1">
    <location>
        <begin position="23"/>
        <end position="33"/>
    </location>
</feature>
<evidence type="ECO:0000256" key="1">
    <source>
        <dbReference type="SAM" id="MobiDB-lite"/>
    </source>
</evidence>
<evidence type="ECO:0000313" key="2">
    <source>
        <dbReference type="EMBL" id="CAA9288160.1"/>
    </source>
</evidence>
<feature type="region of interest" description="Disordered" evidence="1">
    <location>
        <begin position="1"/>
        <end position="65"/>
    </location>
</feature>